<comment type="subcellular location">
    <subcellularLocation>
        <location evidence="1">Cell membrane</location>
        <topology evidence="1">Multi-pass membrane protein</topology>
    </subcellularLocation>
</comment>
<feature type="transmembrane region" description="Helical" evidence="7">
    <location>
        <begin position="645"/>
        <end position="668"/>
    </location>
</feature>
<feature type="transmembrane region" description="Helical" evidence="7">
    <location>
        <begin position="264"/>
        <end position="283"/>
    </location>
</feature>
<feature type="transmembrane region" description="Helical" evidence="7">
    <location>
        <begin position="160"/>
        <end position="179"/>
    </location>
</feature>
<evidence type="ECO:0000256" key="4">
    <source>
        <dbReference type="ARBA" id="ARBA00022692"/>
    </source>
</evidence>
<evidence type="ECO:0000256" key="2">
    <source>
        <dbReference type="ARBA" id="ARBA00010157"/>
    </source>
</evidence>
<geneLocation type="plasmid" evidence="10">
    <name>pFiD188</name>
</geneLocation>
<protein>
    <submittedName>
        <fullName evidence="10">Putative drug exporter of the RND superfamily</fullName>
    </submittedName>
</protein>
<evidence type="ECO:0000256" key="7">
    <source>
        <dbReference type="SAM" id="Phobius"/>
    </source>
</evidence>
<dbReference type="Pfam" id="PF03176">
    <property type="entry name" value="MMPL"/>
    <property type="match status" value="2"/>
</dbReference>
<dbReference type="InterPro" id="IPR004869">
    <property type="entry name" value="MMPL_dom"/>
</dbReference>
<reference evidence="10" key="1">
    <citation type="journal article" date="2009" name="Proc. Natl. Acad. Sci. U.S.A.">
        <title>Identification of Rhodococcus fascians cytokinins and their modus operandi to reshape the plant.</title>
        <authorList>
            <person name="Pertry I."/>
            <person name="Vaclavikova K."/>
            <person name="Depuydt S."/>
            <person name="Galuszka P."/>
            <person name="Spichal L."/>
            <person name="Temmerman W."/>
            <person name="Stes E."/>
            <person name="Schmulling T."/>
            <person name="Kakimoto T."/>
            <person name="Van Montagu M.C."/>
            <person name="Strnad M."/>
            <person name="Holsters M."/>
            <person name="Tarkowski P."/>
            <person name="Vereecke D."/>
        </authorList>
    </citation>
    <scope>NUCLEOTIDE SEQUENCE</scope>
    <source>
        <strain evidence="10">D188</strain>
        <plasmid evidence="10">pFiD188</plasmid>
    </source>
</reference>
<dbReference type="InterPro" id="IPR050545">
    <property type="entry name" value="Mycobact_MmpL"/>
</dbReference>
<dbReference type="PROSITE" id="PS50156">
    <property type="entry name" value="SSD"/>
    <property type="match status" value="2"/>
</dbReference>
<dbReference type="PANTHER" id="PTHR33406">
    <property type="entry name" value="MEMBRANE PROTEIN MJ1562-RELATED"/>
    <property type="match status" value="1"/>
</dbReference>
<dbReference type="Gene3D" id="1.20.1640.10">
    <property type="entry name" value="Multidrug efflux transporter AcrB transmembrane domain"/>
    <property type="match status" value="2"/>
</dbReference>
<keyword evidence="10" id="KW-0614">Plasmid</keyword>
<organism evidence="10">
    <name type="scientific">Rhodococcoides fascians D188</name>
    <dbReference type="NCBI Taxonomy" id="1051973"/>
    <lineage>
        <taxon>Bacteria</taxon>
        <taxon>Bacillati</taxon>
        <taxon>Actinomycetota</taxon>
        <taxon>Actinomycetes</taxon>
        <taxon>Mycobacteriales</taxon>
        <taxon>Nocardiaceae</taxon>
        <taxon>Rhodococcoides</taxon>
    </lineage>
</organism>
<comment type="similarity">
    <text evidence="2">Belongs to the resistance-nodulation-cell division (RND) (TC 2.A.6) family. MmpL subfamily.</text>
</comment>
<dbReference type="PANTHER" id="PTHR33406:SF11">
    <property type="entry name" value="MEMBRANE PROTEIN SCO6666-RELATED"/>
    <property type="match status" value="1"/>
</dbReference>
<name>G8JYS7_RHOFA</name>
<evidence type="ECO:0000313" key="10">
    <source>
        <dbReference type="EMBL" id="AET25198.1"/>
    </source>
</evidence>
<feature type="transmembrane region" description="Helical" evidence="7">
    <location>
        <begin position="538"/>
        <end position="556"/>
    </location>
</feature>
<keyword evidence="8" id="KW-0732">Signal</keyword>
<dbReference type="InterPro" id="IPR000731">
    <property type="entry name" value="SSD"/>
</dbReference>
<evidence type="ECO:0000259" key="9">
    <source>
        <dbReference type="PROSITE" id="PS50156"/>
    </source>
</evidence>
<dbReference type="SUPFAM" id="SSF82866">
    <property type="entry name" value="Multidrug efflux transporter AcrB transmembrane domain"/>
    <property type="match status" value="2"/>
</dbReference>
<reference evidence="10" key="3">
    <citation type="journal article" date="2011" name="Annu. Rev. Phytopathol.">
        <title>A successful bacterial coup d'etat: how Rhodococcus fascians redirects plant development.</title>
        <authorList>
            <person name="Stes E."/>
            <person name="Vandeputte O.M."/>
            <person name="El Jaziri M."/>
            <person name="Holsters M."/>
            <person name="Vereecke D."/>
        </authorList>
    </citation>
    <scope>NUCLEOTIDE SEQUENCE</scope>
    <source>
        <strain evidence="10">D188</strain>
        <plasmid evidence="10">pFiD188</plasmid>
    </source>
</reference>
<evidence type="ECO:0000256" key="8">
    <source>
        <dbReference type="SAM" id="SignalP"/>
    </source>
</evidence>
<dbReference type="EMBL" id="JN093097">
    <property type="protein sequence ID" value="AET25198.1"/>
    <property type="molecule type" value="Genomic_DNA"/>
</dbReference>
<evidence type="ECO:0000256" key="1">
    <source>
        <dbReference type="ARBA" id="ARBA00004651"/>
    </source>
</evidence>
<feature type="transmembrane region" description="Helical" evidence="7">
    <location>
        <begin position="344"/>
        <end position="363"/>
    </location>
</feature>
<dbReference type="AlphaFoldDB" id="G8JYS7"/>
<feature type="transmembrane region" description="Helical" evidence="7">
    <location>
        <begin position="289"/>
        <end position="315"/>
    </location>
</feature>
<keyword evidence="4 7" id="KW-0812">Transmembrane</keyword>
<evidence type="ECO:0000256" key="6">
    <source>
        <dbReference type="ARBA" id="ARBA00023136"/>
    </source>
</evidence>
<keyword evidence="3" id="KW-1003">Cell membrane</keyword>
<gene>
    <name evidence="10" type="ORF">pFi_062</name>
</gene>
<feature type="chain" id="PRO_5038849739" evidence="8">
    <location>
        <begin position="20"/>
        <end position="718"/>
    </location>
</feature>
<feature type="domain" description="SSD" evidence="9">
    <location>
        <begin position="184"/>
        <end position="314"/>
    </location>
</feature>
<feature type="transmembrane region" description="Helical" evidence="7">
    <location>
        <begin position="576"/>
        <end position="596"/>
    </location>
</feature>
<feature type="transmembrane region" description="Helical" evidence="7">
    <location>
        <begin position="506"/>
        <end position="526"/>
    </location>
</feature>
<dbReference type="GO" id="GO:0005886">
    <property type="term" value="C:plasma membrane"/>
    <property type="evidence" value="ECO:0007669"/>
    <property type="project" value="UniProtKB-SubCell"/>
</dbReference>
<sequence>MAGVLFLVLAAVAAGAMNALSLNRFEATNAPSAAAEALLNDTFQTGTPNITILVTAKTGDVDSSAVAADGLRLTEFVDTFPGIDDTWSYWTEEVPTLAAGDGSSALIQAWAPGDATEIRQQVLPALDEALSRSATSNIDIALGGSDEVFRSVAEQSRTDFLRAELIIAPLVIALLWAVLRRLRLAAVVFATGLFSVVGTLAIMRVVAAFTEVSTFAANIALVMGIALGVDYGLFLIYRFREEARRTADLTLAVQRAAQAAGRTIMFSGATVAASLAVLLVFPFPFLASFAYAGIAVVATAVLAATVVLPAALVLLGHRALRRKEPDTDGSTVWRRITVATTGRPAVFAIAGVVILILLGAPVLGVRFGAPDDRILPQSVPVRALYDTIRDDYASEDADAILLVAPTIAPDGLARYASDLAALPQVLRVDSALGTVEPDRALTAPPNGAVRFTPDTAGSYLSVVPTRESLDDRAGFVSAVRSVEPPGQVLVGGSPAMLDDYTDGVTARLPLVAVLIALITFAILFVMTGSIIAPIKATILNLLSLTVMFGVLVWGFQNGNLAGLLGFTPTGAIEPSIPILMFCIAYGLSMDYEVFLLSRIKEEFDRTGDNRQSIIDGISRSAPVVTAAALILAASFATYATSGVTFLQQLGIGMALAVLIDATVIRAILVPSIMALTGRWNWWAPRPLARLHQLIGITDAPRVDTPGTEVDPGRPKTPV</sequence>
<feature type="transmembrane region" description="Helical" evidence="7">
    <location>
        <begin position="215"/>
        <end position="237"/>
    </location>
</feature>
<feature type="signal peptide" evidence="8">
    <location>
        <begin position="1"/>
        <end position="19"/>
    </location>
</feature>
<reference evidence="10" key="4">
    <citation type="submission" date="2011-06" db="EMBL/GenBank/DDBJ databases">
        <authorList>
            <person name="Vereecke D.M."/>
        </authorList>
    </citation>
    <scope>NUCLEOTIDE SEQUENCE</scope>
    <source>
        <strain evidence="10">D188</strain>
        <plasmid evidence="10">pFiD188</plasmid>
    </source>
</reference>
<reference evidence="10" key="2">
    <citation type="journal article" date="2010" name="Mol. Plant Microbe Interact.">
        <title>Rhodococcus fascians impacts plant development through the dynamic fas-mediated production of a cytokinin mix.</title>
        <authorList>
            <person name="Pertry I."/>
            <person name="Vaclavikova K."/>
            <person name="Gemrotova M."/>
            <person name="Spichal L."/>
            <person name="Galuszka P."/>
            <person name="Depuydt S."/>
            <person name="Temmerman W."/>
            <person name="Stes E."/>
            <person name="De Keyser A."/>
            <person name="Riefler M."/>
            <person name="Biondi S."/>
            <person name="Novak O."/>
            <person name="Schmulling T."/>
            <person name="Strnad M."/>
            <person name="Tarkowski P."/>
            <person name="Holsters M."/>
            <person name="Vereecke D."/>
        </authorList>
    </citation>
    <scope>NUCLEOTIDE SEQUENCE</scope>
    <source>
        <strain evidence="10">D188</strain>
        <plasmid evidence="10">pFiD188</plasmid>
    </source>
</reference>
<feature type="transmembrane region" description="Helical" evidence="7">
    <location>
        <begin position="186"/>
        <end position="209"/>
    </location>
</feature>
<keyword evidence="6 7" id="KW-0472">Membrane</keyword>
<evidence type="ECO:0000256" key="3">
    <source>
        <dbReference type="ARBA" id="ARBA00022475"/>
    </source>
</evidence>
<dbReference type="RefSeq" id="WP_015586116.1">
    <property type="nucleotide sequence ID" value="NC_021080.1"/>
</dbReference>
<accession>G8JYS7</accession>
<proteinExistence type="inferred from homology"/>
<evidence type="ECO:0000256" key="5">
    <source>
        <dbReference type="ARBA" id="ARBA00022989"/>
    </source>
</evidence>
<feature type="transmembrane region" description="Helical" evidence="7">
    <location>
        <begin position="617"/>
        <end position="639"/>
    </location>
</feature>
<keyword evidence="5 7" id="KW-1133">Transmembrane helix</keyword>
<reference evidence="10" key="5">
    <citation type="journal article" date="2012" name="Mol. Plant Microbe Interact.">
        <title>pFiD188, the linear virulence plasmid of Rhodococcus fascians D188.</title>
        <authorList>
            <person name="Francis I."/>
            <person name="De Keyser A."/>
            <person name="De Backer P."/>
            <person name="Simon-Mateo C."/>
            <person name="Kalkus J."/>
            <person name="Pertry I."/>
            <person name="Ardiles-Diaz W."/>
            <person name="De Rycke R."/>
            <person name="Vandeputte O.M."/>
            <person name="El Jaziri M."/>
            <person name="Holsters M."/>
            <person name="Vereecke D."/>
        </authorList>
    </citation>
    <scope>NUCLEOTIDE SEQUENCE</scope>
    <source>
        <strain evidence="10">D188</strain>
        <plasmid evidence="10">pFiD188</plasmid>
    </source>
</reference>
<feature type="domain" description="SSD" evidence="9">
    <location>
        <begin position="542"/>
        <end position="674"/>
    </location>
</feature>